<accession>A0A381ZRE9</accession>
<name>A0A381ZRE9_9ZZZZ</name>
<proteinExistence type="predicted"/>
<organism evidence="1">
    <name type="scientific">marine metagenome</name>
    <dbReference type="NCBI Taxonomy" id="408172"/>
    <lineage>
        <taxon>unclassified sequences</taxon>
        <taxon>metagenomes</taxon>
        <taxon>ecological metagenomes</taxon>
    </lineage>
</organism>
<evidence type="ECO:0000313" key="1">
    <source>
        <dbReference type="EMBL" id="SVA91541.1"/>
    </source>
</evidence>
<reference evidence="1" key="1">
    <citation type="submission" date="2018-05" db="EMBL/GenBank/DDBJ databases">
        <authorList>
            <person name="Lanie J.A."/>
            <person name="Ng W.-L."/>
            <person name="Kazmierczak K.M."/>
            <person name="Andrzejewski T.M."/>
            <person name="Davidsen T.M."/>
            <person name="Wayne K.J."/>
            <person name="Tettelin H."/>
            <person name="Glass J.I."/>
            <person name="Rusch D."/>
            <person name="Podicherti R."/>
            <person name="Tsui H.-C.T."/>
            <person name="Winkler M.E."/>
        </authorList>
    </citation>
    <scope>NUCLEOTIDE SEQUENCE</scope>
</reference>
<dbReference type="Gene3D" id="3.40.50.10610">
    <property type="entry name" value="ABC-type transport auxiliary lipoprotein component"/>
    <property type="match status" value="1"/>
</dbReference>
<sequence>MKKYIIIPLIMVFSMLSAQEDQPTAAILYFTGQGLTPQQTKSLRNRFSSSLASTERVSMIAQSKVAGVLEREGLHVSDCTTDECAVRIGGALGVEYIITGGVEGEGNNYSITAKMLSVDGSTEKREESITYSGMLDGLNVQTEILAWNLLDMEAPPEVMMKVRKDYSQVAGKGLFGLKGLPTWMLWGGLGLVAAGGGAAIMIAVSDGGSDGTGPIGGPPDFPDAP</sequence>
<dbReference type="AlphaFoldDB" id="A0A381ZRE9"/>
<dbReference type="EMBL" id="UINC01022270">
    <property type="protein sequence ID" value="SVA91541.1"/>
    <property type="molecule type" value="Genomic_DNA"/>
</dbReference>
<gene>
    <name evidence="1" type="ORF">METZ01_LOCUS144395</name>
</gene>
<protein>
    <submittedName>
        <fullName evidence="1">Uncharacterized protein</fullName>
    </submittedName>
</protein>